<accession>A0A4Y7TZ42</accession>
<dbReference type="Proteomes" id="UP000298030">
    <property type="component" value="Unassembled WGS sequence"/>
</dbReference>
<feature type="transmembrane region" description="Helical" evidence="1">
    <location>
        <begin position="96"/>
        <end position="118"/>
    </location>
</feature>
<feature type="transmembrane region" description="Helical" evidence="1">
    <location>
        <begin position="130"/>
        <end position="149"/>
    </location>
</feature>
<name>A0A4Y7TZ42_COPMI</name>
<organism evidence="2 3">
    <name type="scientific">Coprinellus micaceus</name>
    <name type="common">Glistening ink-cap mushroom</name>
    <name type="synonym">Coprinus micaceus</name>
    <dbReference type="NCBI Taxonomy" id="71717"/>
    <lineage>
        <taxon>Eukaryota</taxon>
        <taxon>Fungi</taxon>
        <taxon>Dikarya</taxon>
        <taxon>Basidiomycota</taxon>
        <taxon>Agaricomycotina</taxon>
        <taxon>Agaricomycetes</taxon>
        <taxon>Agaricomycetidae</taxon>
        <taxon>Agaricales</taxon>
        <taxon>Agaricineae</taxon>
        <taxon>Psathyrellaceae</taxon>
        <taxon>Coprinellus</taxon>
    </lineage>
</organism>
<evidence type="ECO:0000313" key="2">
    <source>
        <dbReference type="EMBL" id="TEB39425.1"/>
    </source>
</evidence>
<comment type="caution">
    <text evidence="2">The sequence shown here is derived from an EMBL/GenBank/DDBJ whole genome shotgun (WGS) entry which is preliminary data.</text>
</comment>
<dbReference type="EMBL" id="QPFP01000001">
    <property type="protein sequence ID" value="TEB39425.1"/>
    <property type="molecule type" value="Genomic_DNA"/>
</dbReference>
<evidence type="ECO:0000313" key="3">
    <source>
        <dbReference type="Proteomes" id="UP000298030"/>
    </source>
</evidence>
<keyword evidence="1" id="KW-0472">Membrane</keyword>
<sequence>MATVPGECPAISAREERVVNSFLDQGPKAFFIVLTHRQATKLEKAVRDKERVTTYDIGDPQLNLVMWSAVPTDAETIRNAVRVAHRRLSRRPLMEVIIIFLASAMAAALGGSVVWMTLAYGPPDINPQAWLADLILWGAGAVFLLPKFLSSSRRWLGVIVERAHIRIAHLAHCVAYPARALSQLVVAFTAQTRHLILDNYSAFTRRHMRLFQLTLEFIIGWLQAVRDRTVASNQEL</sequence>
<reference evidence="2 3" key="1">
    <citation type="journal article" date="2019" name="Nat. Ecol. Evol.">
        <title>Megaphylogeny resolves global patterns of mushroom evolution.</title>
        <authorList>
            <person name="Varga T."/>
            <person name="Krizsan K."/>
            <person name="Foldi C."/>
            <person name="Dima B."/>
            <person name="Sanchez-Garcia M."/>
            <person name="Sanchez-Ramirez S."/>
            <person name="Szollosi G.J."/>
            <person name="Szarkandi J.G."/>
            <person name="Papp V."/>
            <person name="Albert L."/>
            <person name="Andreopoulos W."/>
            <person name="Angelini C."/>
            <person name="Antonin V."/>
            <person name="Barry K.W."/>
            <person name="Bougher N.L."/>
            <person name="Buchanan P."/>
            <person name="Buyck B."/>
            <person name="Bense V."/>
            <person name="Catcheside P."/>
            <person name="Chovatia M."/>
            <person name="Cooper J."/>
            <person name="Damon W."/>
            <person name="Desjardin D."/>
            <person name="Finy P."/>
            <person name="Geml J."/>
            <person name="Haridas S."/>
            <person name="Hughes K."/>
            <person name="Justo A."/>
            <person name="Karasinski D."/>
            <person name="Kautmanova I."/>
            <person name="Kiss B."/>
            <person name="Kocsube S."/>
            <person name="Kotiranta H."/>
            <person name="LaButti K.M."/>
            <person name="Lechner B.E."/>
            <person name="Liimatainen K."/>
            <person name="Lipzen A."/>
            <person name="Lukacs Z."/>
            <person name="Mihaltcheva S."/>
            <person name="Morgado L.N."/>
            <person name="Niskanen T."/>
            <person name="Noordeloos M.E."/>
            <person name="Ohm R.A."/>
            <person name="Ortiz-Santana B."/>
            <person name="Ovrebo C."/>
            <person name="Racz N."/>
            <person name="Riley R."/>
            <person name="Savchenko A."/>
            <person name="Shiryaev A."/>
            <person name="Soop K."/>
            <person name="Spirin V."/>
            <person name="Szebenyi C."/>
            <person name="Tomsovsky M."/>
            <person name="Tulloss R.E."/>
            <person name="Uehling J."/>
            <person name="Grigoriev I.V."/>
            <person name="Vagvolgyi C."/>
            <person name="Papp T."/>
            <person name="Martin F.M."/>
            <person name="Miettinen O."/>
            <person name="Hibbett D.S."/>
            <person name="Nagy L.G."/>
        </authorList>
    </citation>
    <scope>NUCLEOTIDE SEQUENCE [LARGE SCALE GENOMIC DNA]</scope>
    <source>
        <strain evidence="2 3">FP101781</strain>
    </source>
</reference>
<keyword evidence="1" id="KW-1133">Transmembrane helix</keyword>
<proteinExistence type="predicted"/>
<evidence type="ECO:0000256" key="1">
    <source>
        <dbReference type="SAM" id="Phobius"/>
    </source>
</evidence>
<keyword evidence="3" id="KW-1185">Reference proteome</keyword>
<keyword evidence="1" id="KW-0812">Transmembrane</keyword>
<protein>
    <submittedName>
        <fullName evidence="2">Uncharacterized protein</fullName>
    </submittedName>
</protein>
<gene>
    <name evidence="2" type="ORF">FA13DRAFT_1784181</name>
</gene>
<dbReference type="AlphaFoldDB" id="A0A4Y7TZ42"/>